<evidence type="ECO:0000256" key="5">
    <source>
        <dbReference type="ARBA" id="ARBA00012153"/>
    </source>
</evidence>
<comment type="catalytic activity">
    <reaction evidence="1">
        <text>D-ribulose 5-phosphate = (2S)-2-hydroxy-3-oxobutyl phosphate + formate + H(+)</text>
        <dbReference type="Rhea" id="RHEA:18457"/>
        <dbReference type="ChEBI" id="CHEBI:15378"/>
        <dbReference type="ChEBI" id="CHEBI:15740"/>
        <dbReference type="ChEBI" id="CHEBI:58121"/>
        <dbReference type="ChEBI" id="CHEBI:58830"/>
        <dbReference type="EC" id="4.1.99.12"/>
    </reaction>
</comment>
<keyword evidence="6" id="KW-0686">Riboflavin biosynthesis</keyword>
<comment type="pathway">
    <text evidence="3">Cofactor biosynthesis; riboflavin biosynthesis; 2-hydroxy-3-oxobutyl phosphate from D-ribulose 5-phosphate: step 1/1.</text>
</comment>
<dbReference type="InterPro" id="IPR032677">
    <property type="entry name" value="GTP_cyclohydro_II"/>
</dbReference>
<evidence type="ECO:0000313" key="10">
    <source>
        <dbReference type="EMBL" id="GAA1395054.1"/>
    </source>
</evidence>
<keyword evidence="11" id="KW-1185">Reference proteome</keyword>
<feature type="compositionally biased region" description="Low complexity" evidence="8">
    <location>
        <begin position="342"/>
        <end position="354"/>
    </location>
</feature>
<keyword evidence="7" id="KW-0479">Metal-binding</keyword>
<dbReference type="Proteomes" id="UP001501414">
    <property type="component" value="Unassembled WGS sequence"/>
</dbReference>
<accession>A0ABP4IP20</accession>
<comment type="caution">
    <text evidence="10">The sequence shown here is derived from an EMBL/GenBank/DDBJ whole genome shotgun (WGS) entry which is preliminary data.</text>
</comment>
<dbReference type="PANTHER" id="PTHR21327">
    <property type="entry name" value="GTP CYCLOHYDROLASE II-RELATED"/>
    <property type="match status" value="1"/>
</dbReference>
<dbReference type="Gene3D" id="3.90.870.10">
    <property type="entry name" value="DHBP synthase"/>
    <property type="match status" value="1"/>
</dbReference>
<reference evidence="11" key="1">
    <citation type="journal article" date="2019" name="Int. J. Syst. Evol. Microbiol.">
        <title>The Global Catalogue of Microorganisms (GCM) 10K type strain sequencing project: providing services to taxonomists for standard genome sequencing and annotation.</title>
        <authorList>
            <consortium name="The Broad Institute Genomics Platform"/>
            <consortium name="The Broad Institute Genome Sequencing Center for Infectious Disease"/>
            <person name="Wu L."/>
            <person name="Ma J."/>
        </authorList>
    </citation>
    <scope>NUCLEOTIDE SEQUENCE [LARGE SCALE GENOMIC DNA]</scope>
    <source>
        <strain evidence="11">JCM 11896</strain>
    </source>
</reference>
<evidence type="ECO:0000256" key="8">
    <source>
        <dbReference type="SAM" id="MobiDB-lite"/>
    </source>
</evidence>
<evidence type="ECO:0000256" key="2">
    <source>
        <dbReference type="ARBA" id="ARBA00002284"/>
    </source>
</evidence>
<dbReference type="Gene3D" id="3.40.50.10990">
    <property type="entry name" value="GTP cyclohydrolase II"/>
    <property type="match status" value="1"/>
</dbReference>
<dbReference type="Pfam" id="PF00925">
    <property type="entry name" value="GTP_cyclohydro2"/>
    <property type="match status" value="1"/>
</dbReference>
<name>A0ABP4IP20_9PSEU</name>
<sequence>MERVIADVAAGRPVAVVDDEAPRAPGALVFAAERATPALMAFAVRHTSGFVCAALTGADCDRLALPPMCRSGDPSGEAYRVSVDAADGIGTGISAADRARTVRVLAGAGTGPAGLRRPGHVVPLRAWDGGVLRRAGHAEAAVDLARLAGLRPAGVLGGIVSGRPGADMARRDELDLLAAGHDLRVVTIAELVTHRRRTETQVRRVVRAHMPLAAGEFRAIGYEDLLDGAEHVAFVHGDLADGADVLVRVHAECLTGDVFGSLRCRCGDRLGSALERVVAEGRGVVLYLRAGAGADRGPARLLRTDRCHDGAGEWPADPRDHAAGAQILHDLGVRSMRLLTDDPAGDAGPAGHGPVVTARIGSPYRADPPDTPRRARR</sequence>
<evidence type="ECO:0000256" key="4">
    <source>
        <dbReference type="ARBA" id="ARBA00005520"/>
    </source>
</evidence>
<evidence type="ECO:0000256" key="6">
    <source>
        <dbReference type="ARBA" id="ARBA00022619"/>
    </source>
</evidence>
<dbReference type="InterPro" id="IPR017945">
    <property type="entry name" value="DHBP_synth_RibB-like_a/b_dom"/>
</dbReference>
<comment type="similarity">
    <text evidence="4">In the N-terminal section; belongs to the DHBP synthase family.</text>
</comment>
<evidence type="ECO:0000259" key="9">
    <source>
        <dbReference type="Pfam" id="PF00925"/>
    </source>
</evidence>
<evidence type="ECO:0000256" key="3">
    <source>
        <dbReference type="ARBA" id="ARBA00004904"/>
    </source>
</evidence>
<dbReference type="EMBL" id="BAAAJK010000027">
    <property type="protein sequence ID" value="GAA1395054.1"/>
    <property type="molecule type" value="Genomic_DNA"/>
</dbReference>
<comment type="function">
    <text evidence="2">Catalyzes the conversion of D-ribulose 5-phosphate to formate and 3,4-dihydroxy-2-butanone 4-phosphate.</text>
</comment>
<protein>
    <recommendedName>
        <fullName evidence="5">3,4-dihydroxy-2-butanone-4-phosphate synthase</fullName>
        <ecNumber evidence="5">4.1.99.12</ecNumber>
    </recommendedName>
</protein>
<dbReference type="Pfam" id="PF00926">
    <property type="entry name" value="DHBP_synthase"/>
    <property type="match status" value="1"/>
</dbReference>
<dbReference type="PIRSF" id="PIRSF001259">
    <property type="entry name" value="RibA"/>
    <property type="match status" value="1"/>
</dbReference>
<dbReference type="InterPro" id="IPR000422">
    <property type="entry name" value="DHBP_synthase_RibB"/>
</dbReference>
<feature type="domain" description="GTP cyclohydrolase II" evidence="9">
    <location>
        <begin position="204"/>
        <end position="358"/>
    </location>
</feature>
<dbReference type="InterPro" id="IPR036144">
    <property type="entry name" value="RibA-like_sf"/>
</dbReference>
<dbReference type="PANTHER" id="PTHR21327:SF18">
    <property type="entry name" value="3,4-DIHYDROXY-2-BUTANONE 4-PHOSPHATE SYNTHASE"/>
    <property type="match status" value="1"/>
</dbReference>
<evidence type="ECO:0000256" key="1">
    <source>
        <dbReference type="ARBA" id="ARBA00000141"/>
    </source>
</evidence>
<gene>
    <name evidence="10" type="ORF">GCM10009613_44160</name>
</gene>
<feature type="region of interest" description="Disordered" evidence="8">
    <location>
        <begin position="342"/>
        <end position="377"/>
    </location>
</feature>
<proteinExistence type="inferred from homology"/>
<evidence type="ECO:0000256" key="7">
    <source>
        <dbReference type="ARBA" id="ARBA00022723"/>
    </source>
</evidence>
<dbReference type="SUPFAM" id="SSF55821">
    <property type="entry name" value="YrdC/RibB"/>
    <property type="match status" value="1"/>
</dbReference>
<dbReference type="SUPFAM" id="SSF142695">
    <property type="entry name" value="RibA-like"/>
    <property type="match status" value="1"/>
</dbReference>
<organism evidence="10 11">
    <name type="scientific">Pseudonocardia kongjuensis</name>
    <dbReference type="NCBI Taxonomy" id="102227"/>
    <lineage>
        <taxon>Bacteria</taxon>
        <taxon>Bacillati</taxon>
        <taxon>Actinomycetota</taxon>
        <taxon>Actinomycetes</taxon>
        <taxon>Pseudonocardiales</taxon>
        <taxon>Pseudonocardiaceae</taxon>
        <taxon>Pseudonocardia</taxon>
    </lineage>
</organism>
<evidence type="ECO:0000313" key="11">
    <source>
        <dbReference type="Proteomes" id="UP001501414"/>
    </source>
</evidence>
<dbReference type="EC" id="4.1.99.12" evidence="5"/>
<feature type="compositionally biased region" description="Basic and acidic residues" evidence="8">
    <location>
        <begin position="367"/>
        <end position="377"/>
    </location>
</feature>